<dbReference type="HOGENOM" id="CLU_841263_0_0_7"/>
<sequence>MLRKLVLLICLLAIPATALAQPFHVRTSSFVPMDGETVFDGKYLTDSNSTTGWIENSEGNGSGEWIQFFFPAQVVVDSVYIVNGVDTGPGQEKVGRIKDVAISFSGGQRQEFTLVDTDKKQNPRIRKFPTTSLALNVHTVYKNPNVKQAGISEVIIKYHRITPEEIAAAASEKKGKLDNSVAGEAVVMKSRKMSEKEKKVLYEKMSKLEKKQVVLDEMKVFFDKFYTNFVTINEEYPRMFTQDQFLLESSTFESFRSMLEKRNVLDKYKSAVVSTSGLRFSIRTLTPTEVELWVKGEYTVIFDMKSHQMSENALFHLKREYGDWKVKNKTEF</sequence>
<feature type="signal peptide" evidence="1">
    <location>
        <begin position="1"/>
        <end position="20"/>
    </location>
</feature>
<evidence type="ECO:0000313" key="3">
    <source>
        <dbReference type="EMBL" id="ACS81126.1"/>
    </source>
</evidence>
<reference evidence="3 4" key="1">
    <citation type="submission" date="2009-06" db="EMBL/GenBank/DDBJ databases">
        <title>Complete sequence of Desulfovibrio salexigens DSM 2638.</title>
        <authorList>
            <consortium name="US DOE Joint Genome Institute"/>
            <person name="Lucas S."/>
            <person name="Copeland A."/>
            <person name="Lapidus A."/>
            <person name="Glavina del Rio T."/>
            <person name="Tice H."/>
            <person name="Bruce D."/>
            <person name="Goodwin L."/>
            <person name="Pitluck S."/>
            <person name="Munk A.C."/>
            <person name="Brettin T."/>
            <person name="Detter J.C."/>
            <person name="Han C."/>
            <person name="Tapia R."/>
            <person name="Larimer F."/>
            <person name="Land M."/>
            <person name="Hauser L."/>
            <person name="Kyrpides N."/>
            <person name="Anderson I."/>
            <person name="Wall J.D."/>
            <person name="Arkin A.P."/>
            <person name="Dehal P."/>
            <person name="Chivian D."/>
            <person name="Giles B."/>
            <person name="Hazen T.C."/>
        </authorList>
    </citation>
    <scope>NUCLEOTIDE SEQUENCE [LARGE SCALE GENOMIC DNA]</scope>
    <source>
        <strain evidence="4">ATCC 14822 / DSM 2638 / NCIMB 8403 / VKM B-1763</strain>
    </source>
</reference>
<dbReference type="InterPro" id="IPR008979">
    <property type="entry name" value="Galactose-bd-like_sf"/>
</dbReference>
<protein>
    <recommendedName>
        <fullName evidence="2">NAD glycohydrolase translocation F5/8 type C domain-containing protein</fullName>
    </recommendedName>
</protein>
<feature type="chain" id="PRO_5002963004" description="NAD glycohydrolase translocation F5/8 type C domain-containing protein" evidence="1">
    <location>
        <begin position="21"/>
        <end position="332"/>
    </location>
</feature>
<evidence type="ECO:0000259" key="2">
    <source>
        <dbReference type="Pfam" id="PF25302"/>
    </source>
</evidence>
<dbReference type="NCBIfam" id="NF047619">
    <property type="entry name" value="NADase_discoid"/>
    <property type="match status" value="1"/>
</dbReference>
<evidence type="ECO:0000256" key="1">
    <source>
        <dbReference type="SAM" id="SignalP"/>
    </source>
</evidence>
<evidence type="ECO:0000313" key="4">
    <source>
        <dbReference type="Proteomes" id="UP000002601"/>
    </source>
</evidence>
<name>C6C1F1_MARSD</name>
<dbReference type="Gene3D" id="2.60.120.260">
    <property type="entry name" value="Galactose-binding domain-like"/>
    <property type="match status" value="1"/>
</dbReference>
<keyword evidence="1" id="KW-0732">Signal</keyword>
<dbReference type="Pfam" id="PF25302">
    <property type="entry name" value="NADase_transloc"/>
    <property type="match status" value="1"/>
</dbReference>
<dbReference type="RefSeq" id="WP_015852942.1">
    <property type="nucleotide sequence ID" value="NC_012881.1"/>
</dbReference>
<dbReference type="InterPro" id="IPR057561">
    <property type="entry name" value="NADase_transloc"/>
</dbReference>
<dbReference type="Proteomes" id="UP000002601">
    <property type="component" value="Chromosome"/>
</dbReference>
<dbReference type="STRING" id="526222.Desal_3074"/>
<gene>
    <name evidence="3" type="ordered locus">Desal_3074</name>
</gene>
<keyword evidence="4" id="KW-1185">Reference proteome</keyword>
<dbReference type="EMBL" id="CP001649">
    <property type="protein sequence ID" value="ACS81126.1"/>
    <property type="molecule type" value="Genomic_DNA"/>
</dbReference>
<dbReference type="KEGG" id="dsa:Desal_3074"/>
<dbReference type="eggNOG" id="COG2304">
    <property type="taxonomic scope" value="Bacteria"/>
</dbReference>
<accession>C6C1F1</accession>
<dbReference type="OrthoDB" id="5450334at2"/>
<dbReference type="SUPFAM" id="SSF49785">
    <property type="entry name" value="Galactose-binding domain-like"/>
    <property type="match status" value="1"/>
</dbReference>
<proteinExistence type="predicted"/>
<feature type="domain" description="NAD glycohydrolase translocation F5/8 type C" evidence="2">
    <location>
        <begin position="25"/>
        <end position="156"/>
    </location>
</feature>
<dbReference type="AlphaFoldDB" id="C6C1F1"/>
<organism evidence="3 4">
    <name type="scientific">Maridesulfovibrio salexigens (strain ATCC 14822 / DSM 2638 / NCIMB 8403 / VKM B-1763)</name>
    <name type="common">Desulfovibrio salexigens</name>
    <dbReference type="NCBI Taxonomy" id="526222"/>
    <lineage>
        <taxon>Bacteria</taxon>
        <taxon>Pseudomonadati</taxon>
        <taxon>Thermodesulfobacteriota</taxon>
        <taxon>Desulfovibrionia</taxon>
        <taxon>Desulfovibrionales</taxon>
        <taxon>Desulfovibrionaceae</taxon>
        <taxon>Maridesulfovibrio</taxon>
    </lineage>
</organism>